<dbReference type="PANTHER" id="PTHR33018:SF31">
    <property type="entry name" value="TRANSPOSASE, PTTA_EN_SPM, PLANT"/>
    <property type="match status" value="1"/>
</dbReference>
<dbReference type="InterPro" id="IPR038765">
    <property type="entry name" value="Papain-like_cys_pep_sf"/>
</dbReference>
<keyword evidence="3" id="KW-0378">Hydrolase</keyword>
<dbReference type="AlphaFoldDB" id="A0A2P6PQV3"/>
<dbReference type="Gene3D" id="3.40.395.10">
    <property type="entry name" value="Adenoviral Proteinase, Chain A"/>
    <property type="match status" value="1"/>
</dbReference>
<dbReference type="Proteomes" id="UP000238479">
    <property type="component" value="Chromosome 6"/>
</dbReference>
<gene>
    <name evidence="6" type="ORF">RchiOBHm_Chr6g0271071</name>
</gene>
<proteinExistence type="inferred from homology"/>
<evidence type="ECO:0000259" key="5">
    <source>
        <dbReference type="PROSITE" id="PS50600"/>
    </source>
</evidence>
<evidence type="ECO:0000313" key="6">
    <source>
        <dbReference type="EMBL" id="PRQ24317.1"/>
    </source>
</evidence>
<dbReference type="OMA" id="WMSNAIN"/>
<name>A0A2P6PQV3_ROSCH</name>
<evidence type="ECO:0000313" key="7">
    <source>
        <dbReference type="Proteomes" id="UP000238479"/>
    </source>
</evidence>
<dbReference type="Pfam" id="PF26133">
    <property type="entry name" value="DUF8039"/>
    <property type="match status" value="1"/>
</dbReference>
<dbReference type="SUPFAM" id="SSF54001">
    <property type="entry name" value="Cysteine proteinases"/>
    <property type="match status" value="1"/>
</dbReference>
<dbReference type="GO" id="GO:0008234">
    <property type="term" value="F:cysteine-type peptidase activity"/>
    <property type="evidence" value="ECO:0007669"/>
    <property type="project" value="InterPro"/>
</dbReference>
<accession>A0A2P6PQV3</accession>
<evidence type="ECO:0000256" key="4">
    <source>
        <dbReference type="SAM" id="MobiDB-lite"/>
    </source>
</evidence>
<dbReference type="EMBL" id="PDCK01000044">
    <property type="protein sequence ID" value="PRQ24317.1"/>
    <property type="molecule type" value="Genomic_DNA"/>
</dbReference>
<dbReference type="GO" id="GO:0006508">
    <property type="term" value="P:proteolysis"/>
    <property type="evidence" value="ECO:0007669"/>
    <property type="project" value="UniProtKB-KW"/>
</dbReference>
<reference evidence="6 7" key="1">
    <citation type="journal article" date="2018" name="Nat. Genet.">
        <title>The Rosa genome provides new insights in the design of modern roses.</title>
        <authorList>
            <person name="Bendahmane M."/>
        </authorList>
    </citation>
    <scope>NUCLEOTIDE SEQUENCE [LARGE SCALE GENOMIC DNA]</scope>
    <source>
        <strain evidence="7">cv. Old Blush</strain>
    </source>
</reference>
<comment type="similarity">
    <text evidence="1">Belongs to the peptidase C48 family.</text>
</comment>
<feature type="domain" description="Ubiquitin-like protease family profile" evidence="5">
    <location>
        <begin position="172"/>
        <end position="340"/>
    </location>
</feature>
<dbReference type="InterPro" id="IPR003653">
    <property type="entry name" value="Peptidase_C48_C"/>
</dbReference>
<dbReference type="PROSITE" id="PS50600">
    <property type="entry name" value="ULP_PROTEASE"/>
    <property type="match status" value="1"/>
</dbReference>
<evidence type="ECO:0000256" key="1">
    <source>
        <dbReference type="ARBA" id="ARBA00005234"/>
    </source>
</evidence>
<feature type="region of interest" description="Disordered" evidence="4">
    <location>
        <begin position="1"/>
        <end position="27"/>
    </location>
</feature>
<sequence>MEDSEKQFVHIHEQDNGEEKSQNSKGKPCKLAVDLVDNIVTRGTVLEIDATNPTIHGVPLGKGNERVVVDIVIDAKAFLPFPIKDDDIFTVGQTVGYVMAWPKHLVILTGVEIPRKRKHTVEKLPKAPDVDFHGMPKSLKILCRYAQNMIKMNGNCIVFDMEERVFGSPRPTHILNEDILQLGGMEKLSATCIVIYMRYLYTVLEELDMVGSVSFVDPAVISAPWCGTSFVRSRKLADRFKGAQNDQIFFIPYNSGDHWMLTIVYPVKETIYFVDSFYQSINESKVNGNMLWMSNAINIFNRQRNKQGRKSPLWKILMGAPSQPTNKECGYYVMRFMRDLILEDIQGVLAKWEGPMETTYLQEEIDEVRDEWAEFVSDKYL</sequence>
<dbReference type="Gramene" id="PRQ24317">
    <property type="protein sequence ID" value="PRQ24317"/>
    <property type="gene ID" value="RchiOBHm_Chr6g0271071"/>
</dbReference>
<keyword evidence="7" id="KW-1185">Reference proteome</keyword>
<evidence type="ECO:0000256" key="2">
    <source>
        <dbReference type="ARBA" id="ARBA00022670"/>
    </source>
</evidence>
<protein>
    <submittedName>
        <fullName evidence="6">Putative Ulp1 protease family catalytic domain, transposase, Tnp1/En/Spm</fullName>
    </submittedName>
</protein>
<keyword evidence="2 6" id="KW-0645">Protease</keyword>
<evidence type="ECO:0000256" key="3">
    <source>
        <dbReference type="ARBA" id="ARBA00022801"/>
    </source>
</evidence>
<feature type="compositionally biased region" description="Basic and acidic residues" evidence="4">
    <location>
        <begin position="1"/>
        <end position="22"/>
    </location>
</feature>
<organism evidence="6 7">
    <name type="scientific">Rosa chinensis</name>
    <name type="common">China rose</name>
    <dbReference type="NCBI Taxonomy" id="74649"/>
    <lineage>
        <taxon>Eukaryota</taxon>
        <taxon>Viridiplantae</taxon>
        <taxon>Streptophyta</taxon>
        <taxon>Embryophyta</taxon>
        <taxon>Tracheophyta</taxon>
        <taxon>Spermatophyta</taxon>
        <taxon>Magnoliopsida</taxon>
        <taxon>eudicotyledons</taxon>
        <taxon>Gunneridae</taxon>
        <taxon>Pentapetalae</taxon>
        <taxon>rosids</taxon>
        <taxon>fabids</taxon>
        <taxon>Rosales</taxon>
        <taxon>Rosaceae</taxon>
        <taxon>Rosoideae</taxon>
        <taxon>Rosoideae incertae sedis</taxon>
        <taxon>Rosa</taxon>
    </lineage>
</organism>
<dbReference type="PANTHER" id="PTHR33018">
    <property type="entry name" value="OS10G0338966 PROTEIN-RELATED"/>
    <property type="match status" value="1"/>
</dbReference>
<dbReference type="Pfam" id="PF02902">
    <property type="entry name" value="Peptidase_C48"/>
    <property type="match status" value="1"/>
</dbReference>
<dbReference type="InterPro" id="IPR058352">
    <property type="entry name" value="DUF8039"/>
</dbReference>
<comment type="caution">
    <text evidence="6">The sequence shown here is derived from an EMBL/GenBank/DDBJ whole genome shotgun (WGS) entry which is preliminary data.</text>
</comment>